<protein>
    <submittedName>
        <fullName evidence="5">Uncharacterized protein</fullName>
    </submittedName>
</protein>
<proteinExistence type="predicted"/>
<accession>A0A6M3XJQ0</accession>
<evidence type="ECO:0000313" key="4">
    <source>
        <dbReference type="EMBL" id="QJB04363.1"/>
    </source>
</evidence>
<dbReference type="EMBL" id="MT143664">
    <property type="protein sequence ID" value="QJA99731.1"/>
    <property type="molecule type" value="Genomic_DNA"/>
</dbReference>
<evidence type="ECO:0000313" key="2">
    <source>
        <dbReference type="EMBL" id="QJA93065.1"/>
    </source>
</evidence>
<dbReference type="AlphaFoldDB" id="A0A6M3XJQ0"/>
<dbReference type="EMBL" id="MT141824">
    <property type="protein sequence ID" value="QJA70829.1"/>
    <property type="molecule type" value="Genomic_DNA"/>
</dbReference>
<evidence type="ECO:0000313" key="1">
    <source>
        <dbReference type="EMBL" id="QJA70829.1"/>
    </source>
</evidence>
<dbReference type="EMBL" id="MT144713">
    <property type="protein sequence ID" value="QJH98046.1"/>
    <property type="molecule type" value="Genomic_DNA"/>
</dbReference>
<gene>
    <name evidence="3" type="ORF">MM171A00919_0029</name>
    <name evidence="4" type="ORF">MM171B00332_0026</name>
    <name evidence="1" type="ORF">MM415A03545_0004</name>
    <name evidence="2" type="ORF">MM415B04382_0008</name>
    <name evidence="5" type="ORF">TM448B01181_0009</name>
</gene>
<evidence type="ECO:0000313" key="5">
    <source>
        <dbReference type="EMBL" id="QJH98046.1"/>
    </source>
</evidence>
<reference evidence="5" key="1">
    <citation type="submission" date="2020-03" db="EMBL/GenBank/DDBJ databases">
        <title>The deep terrestrial virosphere.</title>
        <authorList>
            <person name="Holmfeldt K."/>
            <person name="Nilsson E."/>
            <person name="Simone D."/>
            <person name="Lopez-Fernandez M."/>
            <person name="Wu X."/>
            <person name="de Brujin I."/>
            <person name="Lundin D."/>
            <person name="Andersson A."/>
            <person name="Bertilsson S."/>
            <person name="Dopson M."/>
        </authorList>
    </citation>
    <scope>NUCLEOTIDE SEQUENCE</scope>
    <source>
        <strain evidence="3">MM171A00919</strain>
        <strain evidence="4">MM171B00332</strain>
        <strain evidence="1">MM415A03545</strain>
        <strain evidence="2">MM415B04382</strain>
        <strain evidence="5">TM448B01181</strain>
    </source>
</reference>
<evidence type="ECO:0000313" key="3">
    <source>
        <dbReference type="EMBL" id="QJA99731.1"/>
    </source>
</evidence>
<dbReference type="EMBL" id="MT143880">
    <property type="protein sequence ID" value="QJB04363.1"/>
    <property type="molecule type" value="Genomic_DNA"/>
</dbReference>
<name>A0A6M3XJQ0_9ZZZZ</name>
<sequence length="104" mass="11656">MNYKALRRIRHNEKTYLPGEEIFLSSEEAAALVDSKAIDPKNPTPQKVSQLPSIGALARCLSCRSVNTKQVGGVIRTSAKGRRQIKVLCQDCNKKFLQWIEPES</sequence>
<dbReference type="EMBL" id="MT143119">
    <property type="protein sequence ID" value="QJA93065.1"/>
    <property type="molecule type" value="Genomic_DNA"/>
</dbReference>
<organism evidence="5">
    <name type="scientific">viral metagenome</name>
    <dbReference type="NCBI Taxonomy" id="1070528"/>
    <lineage>
        <taxon>unclassified sequences</taxon>
        <taxon>metagenomes</taxon>
        <taxon>organismal metagenomes</taxon>
    </lineage>
</organism>